<evidence type="ECO:0008006" key="3">
    <source>
        <dbReference type="Google" id="ProtNLM"/>
    </source>
</evidence>
<dbReference type="PANTHER" id="PTHR21310:SF48">
    <property type="entry name" value="AMINOGLYCOSIDE PHOSPHOTRANSFERASE DOMAIN-CONTAINING PROTEIN"/>
    <property type="match status" value="1"/>
</dbReference>
<name>A0A6A5ZYV0_9PLEO</name>
<evidence type="ECO:0000313" key="2">
    <source>
        <dbReference type="Proteomes" id="UP000799771"/>
    </source>
</evidence>
<dbReference type="OrthoDB" id="4177236at2759"/>
<feature type="non-terminal residue" evidence="1">
    <location>
        <position position="213"/>
    </location>
</feature>
<gene>
    <name evidence="1" type="ORF">P153DRAFT_252835</name>
</gene>
<dbReference type="GeneID" id="54403163"/>
<dbReference type="AlphaFoldDB" id="A0A6A5ZYV0"/>
<dbReference type="InterPro" id="IPR011009">
    <property type="entry name" value="Kinase-like_dom_sf"/>
</dbReference>
<accession>A0A6A5ZYV0</accession>
<dbReference type="PANTHER" id="PTHR21310">
    <property type="entry name" value="AMINOGLYCOSIDE PHOSPHOTRANSFERASE-RELATED-RELATED"/>
    <property type="match status" value="1"/>
</dbReference>
<dbReference type="RefSeq" id="XP_033519132.1">
    <property type="nucleotide sequence ID" value="XM_033662731.1"/>
</dbReference>
<proteinExistence type="predicted"/>
<organism evidence="1 2">
    <name type="scientific">Dothidotthia symphoricarpi CBS 119687</name>
    <dbReference type="NCBI Taxonomy" id="1392245"/>
    <lineage>
        <taxon>Eukaryota</taxon>
        <taxon>Fungi</taxon>
        <taxon>Dikarya</taxon>
        <taxon>Ascomycota</taxon>
        <taxon>Pezizomycotina</taxon>
        <taxon>Dothideomycetes</taxon>
        <taxon>Pleosporomycetidae</taxon>
        <taxon>Pleosporales</taxon>
        <taxon>Dothidotthiaceae</taxon>
        <taxon>Dothidotthia</taxon>
    </lineage>
</organism>
<dbReference type="EMBL" id="ML977518">
    <property type="protein sequence ID" value="KAF2124739.1"/>
    <property type="molecule type" value="Genomic_DNA"/>
</dbReference>
<sequence>MRAKSDVLLEHYGVDYEEFQSYEYHVKWFNERMKDRPIDPPLEHWVKMKFPYEAPEHPPLPSMEEISHGMVHSSIAQNVGLHPVCRLGDCVVKQGREGDIFQEAENLLYLQEHSQVRTPKLYAAFLHHLPDDPVPIYYIITEYLEGATLTHKLYSSLGDEEQEALCARISEQFMLLRSVPSEGYYGRVYYQGVDPMTSIFRLAGKGMNGPYNT</sequence>
<protein>
    <recommendedName>
        <fullName evidence="3">Protein kinase domain-containing protein</fullName>
    </recommendedName>
</protein>
<keyword evidence="2" id="KW-1185">Reference proteome</keyword>
<dbReference type="InterPro" id="IPR051678">
    <property type="entry name" value="AGP_Transferase"/>
</dbReference>
<reference evidence="1" key="1">
    <citation type="journal article" date="2020" name="Stud. Mycol.">
        <title>101 Dothideomycetes genomes: a test case for predicting lifestyles and emergence of pathogens.</title>
        <authorList>
            <person name="Haridas S."/>
            <person name="Albert R."/>
            <person name="Binder M."/>
            <person name="Bloem J."/>
            <person name="Labutti K."/>
            <person name="Salamov A."/>
            <person name="Andreopoulos B."/>
            <person name="Baker S."/>
            <person name="Barry K."/>
            <person name="Bills G."/>
            <person name="Bluhm B."/>
            <person name="Cannon C."/>
            <person name="Castanera R."/>
            <person name="Culley D."/>
            <person name="Daum C."/>
            <person name="Ezra D."/>
            <person name="Gonzalez J."/>
            <person name="Henrissat B."/>
            <person name="Kuo A."/>
            <person name="Liang C."/>
            <person name="Lipzen A."/>
            <person name="Lutzoni F."/>
            <person name="Magnuson J."/>
            <person name="Mondo S."/>
            <person name="Nolan M."/>
            <person name="Ohm R."/>
            <person name="Pangilinan J."/>
            <person name="Park H.-J."/>
            <person name="Ramirez L."/>
            <person name="Alfaro M."/>
            <person name="Sun H."/>
            <person name="Tritt A."/>
            <person name="Yoshinaga Y."/>
            <person name="Zwiers L.-H."/>
            <person name="Turgeon B."/>
            <person name="Goodwin S."/>
            <person name="Spatafora J."/>
            <person name="Crous P."/>
            <person name="Grigoriev I."/>
        </authorList>
    </citation>
    <scope>NUCLEOTIDE SEQUENCE</scope>
    <source>
        <strain evidence="1">CBS 119687</strain>
    </source>
</reference>
<dbReference type="Proteomes" id="UP000799771">
    <property type="component" value="Unassembled WGS sequence"/>
</dbReference>
<dbReference type="SUPFAM" id="SSF56112">
    <property type="entry name" value="Protein kinase-like (PK-like)"/>
    <property type="match status" value="1"/>
</dbReference>
<evidence type="ECO:0000313" key="1">
    <source>
        <dbReference type="EMBL" id="KAF2124739.1"/>
    </source>
</evidence>